<organism evidence="3 4">
    <name type="scientific">Paraflavitalea soli</name>
    <dbReference type="NCBI Taxonomy" id="2315862"/>
    <lineage>
        <taxon>Bacteria</taxon>
        <taxon>Pseudomonadati</taxon>
        <taxon>Bacteroidota</taxon>
        <taxon>Chitinophagia</taxon>
        <taxon>Chitinophagales</taxon>
        <taxon>Chitinophagaceae</taxon>
        <taxon>Paraflavitalea</taxon>
    </lineage>
</organism>
<protein>
    <recommendedName>
        <fullName evidence="2">Outer membrane protein beta-barrel domain-containing protein</fullName>
    </recommendedName>
</protein>
<dbReference type="GO" id="GO:0030246">
    <property type="term" value="F:carbohydrate binding"/>
    <property type="evidence" value="ECO:0007669"/>
    <property type="project" value="InterPro"/>
</dbReference>
<proteinExistence type="predicted"/>
<dbReference type="OrthoDB" id="606930at2"/>
<sequence>MQKLTLILLILLVSASSLFAQQATLKGTVIDTSEKKNLTNSVVALLRKSDSVLVTFGRTDKSGQFTLSRFVPGKFVLMVTHPAYADYMDEVEVKDASPVNLGNIAMILKSQLLQEVVVSHKLGAIRIKGDTTEYKADSFYMKAGSSVEDLLKKLPGIQVDKNGKITAQGETVQKVLVDGEEFFSDDPTIATRGLLSDAVDKVQVFDKKSDQATFTGVDDGQKTKTIDLKLKEDKKKGYFGKLELGSNGDKYWNNSGMLNAFKAKRKFSAFGIMSSTGKTGLDWRESMNYGGTGNGMDMGMSDDGGMYITMSGGDDFDGGSYWGEGFPKGWSAGVHYSNKWNGDRLHLNGNYKYNKLNTEAAGRNTSKYILPDTLYYINEFGNNYSTKERHRVDGMYEVQIDSSSSLKITAGGSTGKSNSFNVTKTDWLDENGNPVRKIDQRTSSIGENKAFNSTLLYRKKFKKQGRTISVTFNQDYKENESQGFLYADNEYFDSNGASTHKLIDQKKINDNITSLVNGKVSYTEPLSKRALLEFNYSMSNNHRQSRRTALEKTDPGSPKYEDVVDSLSNDYAFNVFNNAAGINYRYAKPKRISFGFGANVSRADFTRKDLKSDKEVKYSFTNFFPSANITWTLGSNGSLRFNYNGNTQAPSIDQIQPVADNSDQSNIKLGNPDLKQAFRQRFNISYNNYKILSESGIYASMSFSTVQNDFSSMTTIKNGTRITQPVNVNGNYNGNAWIDYSRKIKKLDVSVGPNLNFNVSRNVNFIDGLENTNTNYSVGFGFNIWKQKEKKYTLSIRPDFRYNYAKSSLRPDVVTKYWTQDHDVDMSVTLPWKLEIGSDVNFSIRQKTDAFDKNNNAIRWNARIERKILKNDAGRIRFAAFDLLDQNIGFNRSINSNFINERTYDTFRRYFMATLIWNFNKNGKPMGW</sequence>
<dbReference type="Pfam" id="PF14905">
    <property type="entry name" value="OMP_b-brl_3"/>
    <property type="match status" value="1"/>
</dbReference>
<dbReference type="AlphaFoldDB" id="A0A3B7MVL1"/>
<accession>A0A3B7MVL1</accession>
<keyword evidence="1" id="KW-0732">Signal</keyword>
<evidence type="ECO:0000256" key="1">
    <source>
        <dbReference type="SAM" id="SignalP"/>
    </source>
</evidence>
<feature type="signal peptide" evidence="1">
    <location>
        <begin position="1"/>
        <end position="20"/>
    </location>
</feature>
<dbReference type="InterPro" id="IPR013784">
    <property type="entry name" value="Carb-bd-like_fold"/>
</dbReference>
<dbReference type="RefSeq" id="WP_119050348.1">
    <property type="nucleotide sequence ID" value="NZ_CP032157.1"/>
</dbReference>
<dbReference type="SUPFAM" id="SSF49452">
    <property type="entry name" value="Starch-binding domain-like"/>
    <property type="match status" value="1"/>
</dbReference>
<keyword evidence="4" id="KW-1185">Reference proteome</keyword>
<dbReference type="SUPFAM" id="SSF56935">
    <property type="entry name" value="Porins"/>
    <property type="match status" value="1"/>
</dbReference>
<feature type="domain" description="Outer membrane protein beta-barrel" evidence="2">
    <location>
        <begin position="459"/>
        <end position="760"/>
    </location>
</feature>
<name>A0A3B7MVL1_9BACT</name>
<dbReference type="Pfam" id="PF13620">
    <property type="entry name" value="CarboxypepD_reg"/>
    <property type="match status" value="1"/>
</dbReference>
<evidence type="ECO:0000259" key="2">
    <source>
        <dbReference type="Pfam" id="PF14905"/>
    </source>
</evidence>
<dbReference type="EMBL" id="CP032157">
    <property type="protein sequence ID" value="AXY74461.1"/>
    <property type="molecule type" value="Genomic_DNA"/>
</dbReference>
<dbReference type="KEGG" id="pseg:D3H65_10935"/>
<evidence type="ECO:0000313" key="4">
    <source>
        <dbReference type="Proteomes" id="UP000263900"/>
    </source>
</evidence>
<dbReference type="InterPro" id="IPR041700">
    <property type="entry name" value="OMP_b-brl_3"/>
</dbReference>
<dbReference type="Proteomes" id="UP000263900">
    <property type="component" value="Chromosome"/>
</dbReference>
<dbReference type="Gene3D" id="2.60.40.1120">
    <property type="entry name" value="Carboxypeptidase-like, regulatory domain"/>
    <property type="match status" value="1"/>
</dbReference>
<feature type="chain" id="PRO_5017587415" description="Outer membrane protein beta-barrel domain-containing protein" evidence="1">
    <location>
        <begin position="21"/>
        <end position="928"/>
    </location>
</feature>
<reference evidence="3 4" key="1">
    <citation type="submission" date="2018-09" db="EMBL/GenBank/DDBJ databases">
        <title>Genome sequencing of strain 6GH32-13.</title>
        <authorList>
            <person name="Weon H.-Y."/>
            <person name="Heo J."/>
            <person name="Kwon S.-W."/>
        </authorList>
    </citation>
    <scope>NUCLEOTIDE SEQUENCE [LARGE SCALE GENOMIC DNA]</scope>
    <source>
        <strain evidence="3 4">5GH32-13</strain>
    </source>
</reference>
<evidence type="ECO:0000313" key="3">
    <source>
        <dbReference type="EMBL" id="AXY74461.1"/>
    </source>
</evidence>
<gene>
    <name evidence="3" type="ORF">D3H65_10935</name>
</gene>